<evidence type="ECO:0000256" key="10">
    <source>
        <dbReference type="ARBA" id="ARBA00023209"/>
    </source>
</evidence>
<feature type="domain" description="PLD phosphodiesterase" evidence="14">
    <location>
        <begin position="220"/>
        <end position="247"/>
    </location>
</feature>
<evidence type="ECO:0000256" key="1">
    <source>
        <dbReference type="ARBA" id="ARBA00004651"/>
    </source>
</evidence>
<dbReference type="Gene3D" id="3.30.870.10">
    <property type="entry name" value="Endonuclease Chain A"/>
    <property type="match status" value="2"/>
</dbReference>
<dbReference type="SMART" id="SM00155">
    <property type="entry name" value="PLDc"/>
    <property type="match status" value="2"/>
</dbReference>
<dbReference type="FunFam" id="3.30.870.10:FF:000014">
    <property type="entry name" value="Cardiolipin synthase"/>
    <property type="match status" value="1"/>
</dbReference>
<dbReference type="PANTHER" id="PTHR21248">
    <property type="entry name" value="CARDIOLIPIN SYNTHASE"/>
    <property type="match status" value="1"/>
</dbReference>
<dbReference type="EC" id="2.7.8.-" evidence="12 13"/>
<keyword evidence="9 12" id="KW-0472">Membrane</keyword>
<evidence type="ECO:0000313" key="16">
    <source>
        <dbReference type="Proteomes" id="UP000050482"/>
    </source>
</evidence>
<keyword evidence="16" id="KW-1185">Reference proteome</keyword>
<dbReference type="RefSeq" id="WP_054971214.1">
    <property type="nucleotide sequence ID" value="NZ_LJCO01000096.1"/>
</dbReference>
<accession>A0A0P9EQT0</accession>
<evidence type="ECO:0000256" key="11">
    <source>
        <dbReference type="ARBA" id="ARBA00023264"/>
    </source>
</evidence>
<dbReference type="InterPro" id="IPR027379">
    <property type="entry name" value="CLS_N"/>
</dbReference>
<dbReference type="HAMAP" id="MF_01916">
    <property type="entry name" value="Cardiolipin_synth_Cls"/>
    <property type="match status" value="1"/>
</dbReference>
<keyword evidence="10 12" id="KW-0594">Phospholipid biosynthesis</keyword>
<comment type="similarity">
    <text evidence="12">Belongs to the phospholipase D family. Cardiolipin synthase subfamily.</text>
</comment>
<evidence type="ECO:0000313" key="15">
    <source>
        <dbReference type="EMBL" id="KPV40849.1"/>
    </source>
</evidence>
<comment type="catalytic activity">
    <reaction evidence="12">
        <text>2 a 1,2-diacyl-sn-glycero-3-phospho-(1'-sn-glycerol) = a cardiolipin + glycerol</text>
        <dbReference type="Rhea" id="RHEA:31451"/>
        <dbReference type="ChEBI" id="CHEBI:17754"/>
        <dbReference type="ChEBI" id="CHEBI:62237"/>
        <dbReference type="ChEBI" id="CHEBI:64716"/>
    </reaction>
</comment>
<keyword evidence="7 12" id="KW-1133">Transmembrane helix</keyword>
<evidence type="ECO:0000256" key="6">
    <source>
        <dbReference type="ARBA" id="ARBA00022737"/>
    </source>
</evidence>
<evidence type="ECO:0000256" key="7">
    <source>
        <dbReference type="ARBA" id="ARBA00022989"/>
    </source>
</evidence>
<dbReference type="Pfam" id="PF13396">
    <property type="entry name" value="PLDc_N"/>
    <property type="match status" value="1"/>
</dbReference>
<dbReference type="CDD" id="cd09110">
    <property type="entry name" value="PLDc_CLS_1"/>
    <property type="match status" value="1"/>
</dbReference>
<dbReference type="PANTHER" id="PTHR21248:SF22">
    <property type="entry name" value="PHOSPHOLIPASE D"/>
    <property type="match status" value="1"/>
</dbReference>
<feature type="active site" evidence="12">
    <location>
        <position position="232"/>
    </location>
</feature>
<feature type="active site" evidence="12">
    <location>
        <position position="225"/>
    </location>
</feature>
<keyword evidence="2 12" id="KW-1003">Cell membrane</keyword>
<dbReference type="InterPro" id="IPR025202">
    <property type="entry name" value="PLD-like_dom"/>
</dbReference>
<dbReference type="SUPFAM" id="SSF56024">
    <property type="entry name" value="Phospholipase D/nuclease"/>
    <property type="match status" value="2"/>
</dbReference>
<dbReference type="AlphaFoldDB" id="A0A0P9EQT0"/>
<keyword evidence="5 12" id="KW-0812">Transmembrane</keyword>
<feature type="active site" evidence="12">
    <location>
        <position position="410"/>
    </location>
</feature>
<feature type="transmembrane region" description="Helical" evidence="12">
    <location>
        <begin position="37"/>
        <end position="57"/>
    </location>
</feature>
<feature type="domain" description="PLD phosphodiesterase" evidence="14">
    <location>
        <begin position="398"/>
        <end position="425"/>
    </location>
</feature>
<evidence type="ECO:0000256" key="4">
    <source>
        <dbReference type="ARBA" id="ARBA00022679"/>
    </source>
</evidence>
<comment type="subcellular location">
    <subcellularLocation>
        <location evidence="1 12">Cell membrane</location>
        <topology evidence="1 12">Multi-pass membrane protein</topology>
    </subcellularLocation>
</comment>
<comment type="function">
    <text evidence="12">Catalyzes the reversible phosphatidyl group transfer from one phosphatidylglycerol molecule to another to form cardiolipin (CL) (diphosphatidylglycerol) and glycerol.</text>
</comment>
<keyword evidence="11 12" id="KW-1208">Phospholipid metabolism</keyword>
<name>A0A0P9EQT0_9BACL</name>
<evidence type="ECO:0000259" key="14">
    <source>
        <dbReference type="PROSITE" id="PS50035"/>
    </source>
</evidence>
<dbReference type="InterPro" id="IPR001736">
    <property type="entry name" value="PLipase_D/transphosphatidylase"/>
</dbReference>
<dbReference type="GO" id="GO:0008808">
    <property type="term" value="F:cardiolipin synthase activity"/>
    <property type="evidence" value="ECO:0007669"/>
    <property type="project" value="UniProtKB-UniRule"/>
</dbReference>
<reference evidence="15 16" key="1">
    <citation type="submission" date="2015-09" db="EMBL/GenBank/DDBJ databases">
        <title>Draft genome sequence of Alicyclobacillus ferrooxydans DSM 22381.</title>
        <authorList>
            <person name="Hemp J."/>
        </authorList>
    </citation>
    <scope>NUCLEOTIDE SEQUENCE [LARGE SCALE GENOMIC DNA]</scope>
    <source>
        <strain evidence="15 16">TC-34</strain>
    </source>
</reference>
<comment type="caution">
    <text evidence="15">The sequence shown here is derived from an EMBL/GenBank/DDBJ whole genome shotgun (WGS) entry which is preliminary data.</text>
</comment>
<feature type="active site" evidence="12">
    <location>
        <position position="227"/>
    </location>
</feature>
<proteinExistence type="inferred from homology"/>
<dbReference type="Proteomes" id="UP000050482">
    <property type="component" value="Unassembled WGS sequence"/>
</dbReference>
<dbReference type="OrthoDB" id="9762009at2"/>
<dbReference type="CDD" id="cd09112">
    <property type="entry name" value="PLDc_CLS_2"/>
    <property type="match status" value="1"/>
</dbReference>
<keyword evidence="4 12" id="KW-0808">Transferase</keyword>
<dbReference type="STRING" id="471514.AN477_21395"/>
<feature type="transmembrane region" description="Helical" evidence="12">
    <location>
        <begin position="6"/>
        <end position="28"/>
    </location>
</feature>
<dbReference type="NCBIfam" id="TIGR04265">
    <property type="entry name" value="bac_cardiolipin"/>
    <property type="match status" value="1"/>
</dbReference>
<evidence type="ECO:0000256" key="3">
    <source>
        <dbReference type="ARBA" id="ARBA00022516"/>
    </source>
</evidence>
<dbReference type="PATRIC" id="fig|471514.4.peg.1784"/>
<gene>
    <name evidence="15" type="ORF">AN477_21395</name>
</gene>
<dbReference type="InterPro" id="IPR022924">
    <property type="entry name" value="Cardiolipin_synthase"/>
</dbReference>
<feature type="active site" evidence="12">
    <location>
        <position position="403"/>
    </location>
</feature>
<dbReference type="Pfam" id="PF13091">
    <property type="entry name" value="PLDc_2"/>
    <property type="match status" value="2"/>
</dbReference>
<evidence type="ECO:0000256" key="9">
    <source>
        <dbReference type="ARBA" id="ARBA00023136"/>
    </source>
</evidence>
<dbReference type="GO" id="GO:0005886">
    <property type="term" value="C:plasma membrane"/>
    <property type="evidence" value="ECO:0007669"/>
    <property type="project" value="UniProtKB-SubCell"/>
</dbReference>
<evidence type="ECO:0000256" key="13">
    <source>
        <dbReference type="NCBIfam" id="TIGR04265"/>
    </source>
</evidence>
<dbReference type="GO" id="GO:0032049">
    <property type="term" value="P:cardiolipin biosynthetic process"/>
    <property type="evidence" value="ECO:0007669"/>
    <property type="project" value="UniProtKB-UniRule"/>
</dbReference>
<keyword evidence="3 12" id="KW-0444">Lipid biosynthesis</keyword>
<evidence type="ECO:0000256" key="5">
    <source>
        <dbReference type="ARBA" id="ARBA00022692"/>
    </source>
</evidence>
<protein>
    <recommendedName>
        <fullName evidence="12 13">Cardiolipin synthase</fullName>
        <shortName evidence="12">CL synthase</shortName>
        <ecNumber evidence="12 13">2.7.8.-</ecNumber>
    </recommendedName>
</protein>
<sequence length="485" mass="56475">MALDNLITLLISFITVINILLAAVILFVERRDVSSTWAWLIVLFFLPLIGFLIYIFLGRQLRRKNFYQLTEEERRYLQFAVHEQLKQLKNRRLRHETDVFRRYADLMEMNLLSSNALVSTDNEIEVFHDGNEKFASLFRDIARARRDINLEYYIIQPDSLAERLRDELIKKAKEGVKVRILFDEVGSRKLHRSFFKELLTYGGEVEVFFPSFLKMVNLRINNRNHRKLCIIDDEIAYIGGFNIGNEYLGLSKKFGYWRDNHLRLRGGAVHDIQGRFFLDWNQATNQNLVHFEAYAFQPNWERGSSVVQVVASGPNSTTENVKNMYIKLIMSARSTVYIQTPYFVPDSSFMDACKIALLSGVDVRIMIPNKPDHPFVQWATWTYAGELLSYGAKVLLYEEGFMHAKTVIVDQEVASVGTTNIDIRSFRLNFEVNAVLYDSTIAAQLHELFLRDSQVCSELTLERYRNRSLTIRFKEAISRLLSPIL</sequence>
<dbReference type="EMBL" id="LJCO01000096">
    <property type="protein sequence ID" value="KPV40849.1"/>
    <property type="molecule type" value="Genomic_DNA"/>
</dbReference>
<dbReference type="PROSITE" id="PS50035">
    <property type="entry name" value="PLD"/>
    <property type="match status" value="2"/>
</dbReference>
<evidence type="ECO:0000256" key="8">
    <source>
        <dbReference type="ARBA" id="ARBA00023098"/>
    </source>
</evidence>
<feature type="active site" evidence="12">
    <location>
        <position position="405"/>
    </location>
</feature>
<organism evidence="15 16">
    <name type="scientific">Alicyclobacillus ferrooxydans</name>
    <dbReference type="NCBI Taxonomy" id="471514"/>
    <lineage>
        <taxon>Bacteria</taxon>
        <taxon>Bacillati</taxon>
        <taxon>Bacillota</taxon>
        <taxon>Bacilli</taxon>
        <taxon>Bacillales</taxon>
        <taxon>Alicyclobacillaceae</taxon>
        <taxon>Alicyclobacillus</taxon>
    </lineage>
</organism>
<keyword evidence="8 12" id="KW-0443">Lipid metabolism</keyword>
<evidence type="ECO:0000256" key="12">
    <source>
        <dbReference type="HAMAP-Rule" id="MF_01916"/>
    </source>
</evidence>
<dbReference type="InterPro" id="IPR030874">
    <property type="entry name" value="Cardiolipin_synth_Firmi"/>
</dbReference>
<keyword evidence="6" id="KW-0677">Repeat</keyword>
<evidence type="ECO:0000256" key="2">
    <source>
        <dbReference type="ARBA" id="ARBA00022475"/>
    </source>
</evidence>